<keyword evidence="3" id="KW-0805">Transcription regulation</keyword>
<keyword evidence="11" id="KW-1185">Reference proteome</keyword>
<dbReference type="SMART" id="SM00448">
    <property type="entry name" value="REC"/>
    <property type="match status" value="1"/>
</dbReference>
<name>A0A2M9EYE7_9BACL</name>
<evidence type="ECO:0000256" key="5">
    <source>
        <dbReference type="ARBA" id="ARBA00023163"/>
    </source>
</evidence>
<dbReference type="PANTHER" id="PTHR48111">
    <property type="entry name" value="REGULATOR OF RPOS"/>
    <property type="match status" value="1"/>
</dbReference>
<feature type="domain" description="OmpR/PhoB-type" evidence="9">
    <location>
        <begin position="124"/>
        <end position="223"/>
    </location>
</feature>
<evidence type="ECO:0000313" key="10">
    <source>
        <dbReference type="EMBL" id="PJK16220.1"/>
    </source>
</evidence>
<evidence type="ECO:0000256" key="6">
    <source>
        <dbReference type="PROSITE-ProRule" id="PRU00169"/>
    </source>
</evidence>
<feature type="domain" description="Response regulatory" evidence="8">
    <location>
        <begin position="3"/>
        <end position="116"/>
    </location>
</feature>
<reference evidence="10 11" key="1">
    <citation type="submission" date="2017-10" db="EMBL/GenBank/DDBJ databases">
        <title>Draft genome of Chryseomicrobium casticus sp. nov.</title>
        <authorList>
            <person name="Chakraborty R."/>
            <person name="Saha T."/>
        </authorList>
    </citation>
    <scope>NUCLEOTIDE SEQUENCE [LARGE SCALE GENOMIC DNA]</scope>
    <source>
        <strain evidence="10 11">ET03</strain>
    </source>
</reference>
<dbReference type="PROSITE" id="PS51755">
    <property type="entry name" value="OMPR_PHOB"/>
    <property type="match status" value="1"/>
</dbReference>
<evidence type="ECO:0000259" key="8">
    <source>
        <dbReference type="PROSITE" id="PS50110"/>
    </source>
</evidence>
<gene>
    <name evidence="10" type="ORF">CQS04_09935</name>
</gene>
<sequence>MKKILILDDERRMVDLVELFLKPQGFKCVKVLDGKEALHVIRTQEIHLVILDVMMPGMDGFEVCTEIRKLSTVPVLMLTAREGKEEVVKGLTLGADDYVTKPFDEEELVARVQALLRRVPEPAPAGVASDGYRLDPEEYALLWNEGRVQLTMKEYQILEAMMKHPKRTYSREQLLAIGWGYDSYTDPRTVDSHIRNLREKLKKADFPTAQFLVTVWGIGYRWK</sequence>
<dbReference type="EMBL" id="PCGR01000003">
    <property type="protein sequence ID" value="PJK16220.1"/>
    <property type="molecule type" value="Genomic_DNA"/>
</dbReference>
<evidence type="ECO:0000256" key="4">
    <source>
        <dbReference type="ARBA" id="ARBA00023125"/>
    </source>
</evidence>
<dbReference type="GO" id="GO:0005829">
    <property type="term" value="C:cytosol"/>
    <property type="evidence" value="ECO:0007669"/>
    <property type="project" value="TreeGrafter"/>
</dbReference>
<dbReference type="GO" id="GO:0000976">
    <property type="term" value="F:transcription cis-regulatory region binding"/>
    <property type="evidence" value="ECO:0007669"/>
    <property type="project" value="TreeGrafter"/>
</dbReference>
<dbReference type="Gene3D" id="1.10.10.10">
    <property type="entry name" value="Winged helix-like DNA-binding domain superfamily/Winged helix DNA-binding domain"/>
    <property type="match status" value="1"/>
</dbReference>
<dbReference type="Pfam" id="PF00072">
    <property type="entry name" value="Response_reg"/>
    <property type="match status" value="1"/>
</dbReference>
<comment type="caution">
    <text evidence="10">The sequence shown here is derived from an EMBL/GenBank/DDBJ whole genome shotgun (WGS) entry which is preliminary data.</text>
</comment>
<dbReference type="FunFam" id="3.40.50.2300:FF:000001">
    <property type="entry name" value="DNA-binding response regulator PhoB"/>
    <property type="match status" value="1"/>
</dbReference>
<evidence type="ECO:0000313" key="11">
    <source>
        <dbReference type="Proteomes" id="UP000228680"/>
    </source>
</evidence>
<evidence type="ECO:0000259" key="9">
    <source>
        <dbReference type="PROSITE" id="PS51755"/>
    </source>
</evidence>
<dbReference type="Gene3D" id="6.10.250.690">
    <property type="match status" value="1"/>
</dbReference>
<dbReference type="SMART" id="SM00862">
    <property type="entry name" value="Trans_reg_C"/>
    <property type="match status" value="1"/>
</dbReference>
<dbReference type="CDD" id="cd17574">
    <property type="entry name" value="REC_OmpR"/>
    <property type="match status" value="1"/>
</dbReference>
<dbReference type="GO" id="GO:0032993">
    <property type="term" value="C:protein-DNA complex"/>
    <property type="evidence" value="ECO:0007669"/>
    <property type="project" value="TreeGrafter"/>
</dbReference>
<dbReference type="OrthoDB" id="9790442at2"/>
<dbReference type="Pfam" id="PF00486">
    <property type="entry name" value="Trans_reg_C"/>
    <property type="match status" value="1"/>
</dbReference>
<keyword evidence="1 6" id="KW-0597">Phosphoprotein</keyword>
<dbReference type="AlphaFoldDB" id="A0A2M9EYE7"/>
<dbReference type="InterPro" id="IPR036388">
    <property type="entry name" value="WH-like_DNA-bd_sf"/>
</dbReference>
<keyword evidence="4 7" id="KW-0238">DNA-binding</keyword>
<protein>
    <submittedName>
        <fullName evidence="10">DNA-binding response regulator</fullName>
    </submittedName>
</protein>
<dbReference type="Proteomes" id="UP000228680">
    <property type="component" value="Unassembled WGS sequence"/>
</dbReference>
<dbReference type="RefSeq" id="WP_100353997.1">
    <property type="nucleotide sequence ID" value="NZ_PCGR01000003.1"/>
</dbReference>
<dbReference type="InterPro" id="IPR001789">
    <property type="entry name" value="Sig_transdc_resp-reg_receiver"/>
</dbReference>
<feature type="modified residue" description="4-aspartylphosphate" evidence="6">
    <location>
        <position position="52"/>
    </location>
</feature>
<dbReference type="SUPFAM" id="SSF52172">
    <property type="entry name" value="CheY-like"/>
    <property type="match status" value="1"/>
</dbReference>
<dbReference type="InterPro" id="IPR001867">
    <property type="entry name" value="OmpR/PhoB-type_DNA-bd"/>
</dbReference>
<dbReference type="Gene3D" id="3.40.50.2300">
    <property type="match status" value="1"/>
</dbReference>
<evidence type="ECO:0000256" key="7">
    <source>
        <dbReference type="PROSITE-ProRule" id="PRU01091"/>
    </source>
</evidence>
<dbReference type="InterPro" id="IPR039420">
    <property type="entry name" value="WalR-like"/>
</dbReference>
<organism evidence="10 11">
    <name type="scientific">Chryseomicrobium excrementi</name>
    <dbReference type="NCBI Taxonomy" id="2041346"/>
    <lineage>
        <taxon>Bacteria</taxon>
        <taxon>Bacillati</taxon>
        <taxon>Bacillota</taxon>
        <taxon>Bacilli</taxon>
        <taxon>Bacillales</taxon>
        <taxon>Caryophanaceae</taxon>
        <taxon>Chryseomicrobium</taxon>
    </lineage>
</organism>
<dbReference type="InterPro" id="IPR011006">
    <property type="entry name" value="CheY-like_superfamily"/>
</dbReference>
<dbReference type="PANTHER" id="PTHR48111:SF73">
    <property type="entry name" value="ALKALINE PHOSPHATASE SYNTHESIS TRANSCRIPTIONAL REGULATORY PROTEIN PHOP"/>
    <property type="match status" value="1"/>
</dbReference>
<dbReference type="CDD" id="cd00383">
    <property type="entry name" value="trans_reg_C"/>
    <property type="match status" value="1"/>
</dbReference>
<keyword evidence="2" id="KW-0902">Two-component regulatory system</keyword>
<dbReference type="PROSITE" id="PS50110">
    <property type="entry name" value="RESPONSE_REGULATORY"/>
    <property type="match status" value="1"/>
</dbReference>
<dbReference type="GO" id="GO:0006355">
    <property type="term" value="P:regulation of DNA-templated transcription"/>
    <property type="evidence" value="ECO:0007669"/>
    <property type="project" value="InterPro"/>
</dbReference>
<evidence type="ECO:0000256" key="1">
    <source>
        <dbReference type="ARBA" id="ARBA00022553"/>
    </source>
</evidence>
<evidence type="ECO:0000256" key="2">
    <source>
        <dbReference type="ARBA" id="ARBA00023012"/>
    </source>
</evidence>
<keyword evidence="5" id="KW-0804">Transcription</keyword>
<accession>A0A2M9EYE7</accession>
<feature type="DNA-binding region" description="OmpR/PhoB-type" evidence="7">
    <location>
        <begin position="124"/>
        <end position="223"/>
    </location>
</feature>
<evidence type="ECO:0000256" key="3">
    <source>
        <dbReference type="ARBA" id="ARBA00023015"/>
    </source>
</evidence>
<dbReference type="GO" id="GO:0000156">
    <property type="term" value="F:phosphorelay response regulator activity"/>
    <property type="evidence" value="ECO:0007669"/>
    <property type="project" value="TreeGrafter"/>
</dbReference>
<proteinExistence type="predicted"/>